<comment type="caution">
    <text evidence="2">The sequence shown here is derived from an EMBL/GenBank/DDBJ whole genome shotgun (WGS) entry which is preliminary data.</text>
</comment>
<protein>
    <recommendedName>
        <fullName evidence="4">Galactose oxidase</fullName>
    </recommendedName>
</protein>
<evidence type="ECO:0008006" key="4">
    <source>
        <dbReference type="Google" id="ProtNLM"/>
    </source>
</evidence>
<proteinExistence type="predicted"/>
<dbReference type="InterPro" id="IPR015915">
    <property type="entry name" value="Kelch-typ_b-propeller"/>
</dbReference>
<dbReference type="PANTHER" id="PTHR23244:SF471">
    <property type="entry name" value="GUANINE NUCLEOTIDE-BINDING PROTEIN SUBUNIT BETA 1-RELATED"/>
    <property type="match status" value="1"/>
</dbReference>
<evidence type="ECO:0000313" key="2">
    <source>
        <dbReference type="EMBL" id="RIA81733.1"/>
    </source>
</evidence>
<dbReference type="Gene3D" id="2.120.10.80">
    <property type="entry name" value="Kelch-type beta propeller"/>
    <property type="match status" value="1"/>
</dbReference>
<dbReference type="AlphaFoldDB" id="A0A397S5R7"/>
<keyword evidence="1" id="KW-1133">Transmembrane helix</keyword>
<dbReference type="PANTHER" id="PTHR23244">
    <property type="entry name" value="KELCH REPEAT DOMAIN"/>
    <property type="match status" value="1"/>
</dbReference>
<name>A0A397S5R7_9GLOM</name>
<evidence type="ECO:0000313" key="3">
    <source>
        <dbReference type="Proteomes" id="UP000265703"/>
    </source>
</evidence>
<keyword evidence="3" id="KW-1185">Reference proteome</keyword>
<keyword evidence="1" id="KW-0472">Membrane</keyword>
<accession>A0A397S5R7</accession>
<dbReference type="OrthoDB" id="432528at2759"/>
<gene>
    <name evidence="2" type="ORF">C1645_836504</name>
</gene>
<organism evidence="2 3">
    <name type="scientific">Glomus cerebriforme</name>
    <dbReference type="NCBI Taxonomy" id="658196"/>
    <lineage>
        <taxon>Eukaryota</taxon>
        <taxon>Fungi</taxon>
        <taxon>Fungi incertae sedis</taxon>
        <taxon>Mucoromycota</taxon>
        <taxon>Glomeromycotina</taxon>
        <taxon>Glomeromycetes</taxon>
        <taxon>Glomerales</taxon>
        <taxon>Glomeraceae</taxon>
        <taxon>Glomus</taxon>
    </lineage>
</organism>
<keyword evidence="1" id="KW-0812">Transmembrane</keyword>
<dbReference type="EMBL" id="QKYT01000752">
    <property type="protein sequence ID" value="RIA81733.1"/>
    <property type="molecule type" value="Genomic_DNA"/>
</dbReference>
<reference evidence="2 3" key="1">
    <citation type="submission" date="2018-06" db="EMBL/GenBank/DDBJ databases">
        <title>Comparative genomics reveals the genomic features of Rhizophagus irregularis, R. cerebriforme, R. diaphanum and Gigaspora rosea, and their symbiotic lifestyle signature.</title>
        <authorList>
            <person name="Morin E."/>
            <person name="San Clemente H."/>
            <person name="Chen E.C.H."/>
            <person name="De La Providencia I."/>
            <person name="Hainaut M."/>
            <person name="Kuo A."/>
            <person name="Kohler A."/>
            <person name="Murat C."/>
            <person name="Tang N."/>
            <person name="Roy S."/>
            <person name="Loubradou J."/>
            <person name="Henrissat B."/>
            <person name="Grigoriev I.V."/>
            <person name="Corradi N."/>
            <person name="Roux C."/>
            <person name="Martin F.M."/>
        </authorList>
    </citation>
    <scope>NUCLEOTIDE SEQUENCE [LARGE SCALE GENOMIC DNA]</scope>
    <source>
        <strain evidence="2 3">DAOM 227022</strain>
    </source>
</reference>
<sequence>MINRILSPTGDVFYIDLTKLFDLANVPYVVKAASPFSCAWCQSAIRNNQSKILFFARVMIIPDSSTLTDSIVYSFDIKTQTWSTPLITGMIPSRRRELQPVSDQNGKIYDGSDMSQTIQIFATMNILDSVSYIWITGSQLNSPLPRIDYTATLLPNGNIIYIRDSQSNLNVIHFDNVNMNETSTMATGATITSRTGHTVVLNKKGKIIIYGGVYSTSLVSSEYYNQPLPMETENITKTAIYKELPGQSDQLYILDINTFTWVRTFNPPDNNPEPAAANELQLNNSINTITIILIVVAVVLIAIGSTIDADSIFTSKSNVGVPRDMHQFNGDIKQHQYIATYNYGGNSNAAHHYSGNNNATHHYGGNNNMAHQYRSNNNSTHHYGGNNQYATDTNITPAHETFNVSPDQPFGVVMLNTQSGEMIIPSNVQTTSNYMYKNIYIYIL</sequence>
<dbReference type="Proteomes" id="UP000265703">
    <property type="component" value="Unassembled WGS sequence"/>
</dbReference>
<feature type="transmembrane region" description="Helical" evidence="1">
    <location>
        <begin position="288"/>
        <end position="307"/>
    </location>
</feature>
<evidence type="ECO:0000256" key="1">
    <source>
        <dbReference type="SAM" id="Phobius"/>
    </source>
</evidence>
<dbReference type="SUPFAM" id="SSF117281">
    <property type="entry name" value="Kelch motif"/>
    <property type="match status" value="1"/>
</dbReference>